<evidence type="ECO:0000256" key="1">
    <source>
        <dbReference type="SAM" id="MobiDB-lite"/>
    </source>
</evidence>
<dbReference type="Gene3D" id="3.30.10.20">
    <property type="match status" value="2"/>
</dbReference>
<dbReference type="AlphaFoldDB" id="A0A941B5S6"/>
<dbReference type="PROSITE" id="PS51178">
    <property type="entry name" value="PASTA"/>
    <property type="match status" value="1"/>
</dbReference>
<reference evidence="3" key="1">
    <citation type="submission" date="2021-04" db="EMBL/GenBank/DDBJ databases">
        <title>Genome seq and assembly of Streptomyces sp. RG38.</title>
        <authorList>
            <person name="Chhetri G."/>
        </authorList>
    </citation>
    <scope>NUCLEOTIDE SEQUENCE</scope>
    <source>
        <strain evidence="3">RG38</strain>
    </source>
</reference>
<dbReference type="Pfam" id="PF03793">
    <property type="entry name" value="PASTA"/>
    <property type="match status" value="1"/>
</dbReference>
<name>A0A941B5S6_9ACTN</name>
<dbReference type="Proteomes" id="UP000677875">
    <property type="component" value="Unassembled WGS sequence"/>
</dbReference>
<dbReference type="InterPro" id="IPR005543">
    <property type="entry name" value="PASTA_dom"/>
</dbReference>
<accession>A0A941B5S6</accession>
<sequence length="209" mass="21246">MMAVVASTVLAGCLTACEPGADPGPAGSPAAPASPSAGGATAGDKPAGKAPATVPDFVGMGLQSAQDTAQEAGFHVLTSHDALGRDRMQVLDRNWKVCGQSVAAGRSVPTDTPLDFGAVKLEESCPAKERPSPDTASGRMPDFKGGSVKAARAALDSGTSLTVKDVSGQDRWVLVESNWQVCAQDPAAGTEIKGRPVELRAVKYGESCP</sequence>
<comment type="caution">
    <text evidence="3">The sequence shown here is derived from an EMBL/GenBank/DDBJ whole genome shotgun (WGS) entry which is preliminary data.</text>
</comment>
<feature type="domain" description="PASTA" evidence="2">
    <location>
        <begin position="134"/>
        <end position="203"/>
    </location>
</feature>
<dbReference type="EMBL" id="JAGPNL010000001">
    <property type="protein sequence ID" value="MBQ0825643.1"/>
    <property type="molecule type" value="Genomic_DNA"/>
</dbReference>
<evidence type="ECO:0000313" key="3">
    <source>
        <dbReference type="EMBL" id="MBQ0825643.1"/>
    </source>
</evidence>
<dbReference type="RefSeq" id="WP_210869681.1">
    <property type="nucleotide sequence ID" value="NZ_JAGPNL010000001.1"/>
</dbReference>
<dbReference type="SMART" id="SM00740">
    <property type="entry name" value="PASTA"/>
    <property type="match status" value="2"/>
</dbReference>
<organism evidence="3 4">
    <name type="scientific">Streptomyces tagetis</name>
    <dbReference type="NCBI Taxonomy" id="2820809"/>
    <lineage>
        <taxon>Bacteria</taxon>
        <taxon>Bacillati</taxon>
        <taxon>Actinomycetota</taxon>
        <taxon>Actinomycetes</taxon>
        <taxon>Kitasatosporales</taxon>
        <taxon>Streptomycetaceae</taxon>
        <taxon>Streptomyces</taxon>
    </lineage>
</organism>
<gene>
    <name evidence="3" type="ORF">J5Y05_03825</name>
</gene>
<dbReference type="CDD" id="cd06577">
    <property type="entry name" value="PASTA_pknB"/>
    <property type="match status" value="2"/>
</dbReference>
<feature type="region of interest" description="Disordered" evidence="1">
    <location>
        <begin position="22"/>
        <end position="52"/>
    </location>
</feature>
<protein>
    <recommendedName>
        <fullName evidence="2">PASTA domain-containing protein</fullName>
    </recommendedName>
</protein>
<feature type="compositionally biased region" description="Low complexity" evidence="1">
    <location>
        <begin position="22"/>
        <end position="43"/>
    </location>
</feature>
<keyword evidence="4" id="KW-1185">Reference proteome</keyword>
<evidence type="ECO:0000313" key="4">
    <source>
        <dbReference type="Proteomes" id="UP000677875"/>
    </source>
</evidence>
<proteinExistence type="predicted"/>
<evidence type="ECO:0000259" key="2">
    <source>
        <dbReference type="PROSITE" id="PS51178"/>
    </source>
</evidence>